<evidence type="ECO:0000313" key="2">
    <source>
        <dbReference type="EMBL" id="OMJ89791.1"/>
    </source>
</evidence>
<evidence type="ECO:0000256" key="1">
    <source>
        <dbReference type="SAM" id="Coils"/>
    </source>
</evidence>
<proteinExistence type="predicted"/>
<sequence length="996" mass="113744">MFITKGIISMFGSKHRKFDINSLPDLDNESEVLSFITSISQELKSFQFSDELRTLLDFLVEASEKYDILNNLSEVWQEALEQSFSTELLQNMLDISLNAIDKNPIFFNNEEFLGFLWRILEESQNPMYKFSVMQILEKLPAGGALPKYLNERPNRVNYLLDTLKEPSDYLRNECILLMKKIAQNDEDICKLLAFQGIFEILSEIMSEEDTVIVKDCCELMKTLLTDFNKDYIREIPSITRTVFLLLDSANKIPILEFLILACTNRSSSIHQANQKHFSILIPKIFETSYPSSGDQNLPALKLLKVLLQGNSGEIESFAHADYSDTLDCMLTYCALGGNYKENTEILNIFISGCKKIAENFISRVTCMPNYIEIPGTLGVFNNTLLQILNTKHELLPSLCRTLEQVIFSNNSVKQLAVHLPIDLHSGTLLSKVFSLLIESMSSSTSNIKHLSSLLIVWLHESTESSSKLLNSAFNSLPTILKFLENQGFDQSLIALVLGLLCLHNKSSDLDGIVMKTIGYAEFRSKLEYTTQTSEFKKSFNSQNIGNLDDFYSPQLVKVYQPAVQAVIMHFVKGLAENAPEDQKQLAKLFEVHEAYSSMQYLRNKSEKGDIDEDSFRKIKEFEVQIEEKNIIIEDMKVEMARCKHKQRQEIRSNVIAVIGMQEKMENVDFENLSLKRENANLHAKVERLMEEIKTMSTKKHEVYSDLKLIEAKENLRVVINENTHLKALLIRKNNEIDDALELIGKLESSNTQITFEIPEIEILAEVPDKKILCFEQGEKVYCSPKYKKFENMVVTEKVQVRPISFATVSIQVGDSKLKIKPKKLKKESCNSFSQTENIEKVHKNSKKNVILSLSTDKIEKIFPEPVMKTFKIIPNENTIKNEVKHIVSDDENDLPPLKNPFSNTSSIKQTNTIGGLFQFNKDNVFGGITKVPQTNPFGIKQVEEENKFNEVSAELFDSPKDDKPGMIWTDNNENYDEALMFLQKLPQNNSVLSSFF</sequence>
<keyword evidence="1" id="KW-0175">Coiled coil</keyword>
<dbReference type="AlphaFoldDB" id="A0A1R2CLC7"/>
<dbReference type="OrthoDB" id="198977at2759"/>
<reference evidence="2 3" key="1">
    <citation type="submission" date="2016-11" db="EMBL/GenBank/DDBJ databases">
        <title>The macronuclear genome of Stentor coeruleus: a giant cell with tiny introns.</title>
        <authorList>
            <person name="Slabodnick M."/>
            <person name="Ruby J.G."/>
            <person name="Reiff S.B."/>
            <person name="Swart E.C."/>
            <person name="Gosai S."/>
            <person name="Prabakaran S."/>
            <person name="Witkowska E."/>
            <person name="Larue G.E."/>
            <person name="Fisher S."/>
            <person name="Freeman R.M."/>
            <person name="Gunawardena J."/>
            <person name="Chu W."/>
            <person name="Stover N.A."/>
            <person name="Gregory B.D."/>
            <person name="Nowacki M."/>
            <person name="Derisi J."/>
            <person name="Roy S.W."/>
            <person name="Marshall W.F."/>
            <person name="Sood P."/>
        </authorList>
    </citation>
    <scope>NUCLEOTIDE SEQUENCE [LARGE SCALE GENOMIC DNA]</scope>
    <source>
        <strain evidence="2">WM001</strain>
    </source>
</reference>
<dbReference type="Proteomes" id="UP000187209">
    <property type="component" value="Unassembled WGS sequence"/>
</dbReference>
<keyword evidence="3" id="KW-1185">Reference proteome</keyword>
<dbReference type="InterPro" id="IPR011989">
    <property type="entry name" value="ARM-like"/>
</dbReference>
<protein>
    <recommendedName>
        <fullName evidence="4">Vesicle tethering protein Uso1/P115-like head domain-containing protein</fullName>
    </recommendedName>
</protein>
<organism evidence="2 3">
    <name type="scientific">Stentor coeruleus</name>
    <dbReference type="NCBI Taxonomy" id="5963"/>
    <lineage>
        <taxon>Eukaryota</taxon>
        <taxon>Sar</taxon>
        <taxon>Alveolata</taxon>
        <taxon>Ciliophora</taxon>
        <taxon>Postciliodesmatophora</taxon>
        <taxon>Heterotrichea</taxon>
        <taxon>Heterotrichida</taxon>
        <taxon>Stentoridae</taxon>
        <taxon>Stentor</taxon>
    </lineage>
</organism>
<gene>
    <name evidence="2" type="ORF">SteCoe_7964</name>
</gene>
<evidence type="ECO:0008006" key="4">
    <source>
        <dbReference type="Google" id="ProtNLM"/>
    </source>
</evidence>
<dbReference type="Gene3D" id="1.25.10.10">
    <property type="entry name" value="Leucine-rich Repeat Variant"/>
    <property type="match status" value="1"/>
</dbReference>
<dbReference type="InterPro" id="IPR016024">
    <property type="entry name" value="ARM-type_fold"/>
</dbReference>
<name>A0A1R2CLC7_9CILI</name>
<dbReference type="SUPFAM" id="SSF48371">
    <property type="entry name" value="ARM repeat"/>
    <property type="match status" value="1"/>
</dbReference>
<feature type="coiled-coil region" evidence="1">
    <location>
        <begin position="671"/>
        <end position="698"/>
    </location>
</feature>
<accession>A0A1R2CLC7</accession>
<evidence type="ECO:0000313" key="3">
    <source>
        <dbReference type="Proteomes" id="UP000187209"/>
    </source>
</evidence>
<dbReference type="EMBL" id="MPUH01000117">
    <property type="protein sequence ID" value="OMJ89791.1"/>
    <property type="molecule type" value="Genomic_DNA"/>
</dbReference>
<comment type="caution">
    <text evidence="2">The sequence shown here is derived from an EMBL/GenBank/DDBJ whole genome shotgun (WGS) entry which is preliminary data.</text>
</comment>